<proteinExistence type="predicted"/>
<dbReference type="EMBL" id="KL251011">
    <property type="protein sequence ID" value="KGB38366.1"/>
    <property type="molecule type" value="Genomic_DNA"/>
</dbReference>
<dbReference type="AlphaFoldDB" id="A0A095AV03"/>
<dbReference type="CTD" id="24594114"/>
<reference evidence="3" key="3">
    <citation type="submission" date="2021-06" db="EMBL/GenBank/DDBJ databases">
        <title>Chromosome-level genome assembly for S. haematobium.</title>
        <authorList>
            <person name="Stroehlein A.J."/>
        </authorList>
    </citation>
    <scope>NUCLEOTIDE SEQUENCE</scope>
</reference>
<dbReference type="GeneID" id="24594114"/>
<keyword evidence="1" id="KW-0677">Repeat</keyword>
<dbReference type="InterPro" id="IPR001478">
    <property type="entry name" value="PDZ"/>
</dbReference>
<reference evidence="3" key="2">
    <citation type="journal article" date="2019" name="Gigascience">
        <title>High-quality Schistosoma haematobium genome achieved by single-molecule and long-range sequencing.</title>
        <authorList>
            <person name="Stroehlein A.J."/>
            <person name="Korhonen P.K."/>
            <person name="Chong T.M."/>
            <person name="Lim Y.L."/>
            <person name="Chan K.G."/>
            <person name="Webster B."/>
            <person name="Rollinson D."/>
            <person name="Brindley P.J."/>
            <person name="Gasser R.B."/>
            <person name="Young N.D."/>
        </authorList>
    </citation>
    <scope>NUCLEOTIDE SEQUENCE</scope>
</reference>
<evidence type="ECO:0000313" key="4">
    <source>
        <dbReference type="EMBL" id="KGB38366.1"/>
    </source>
</evidence>
<dbReference type="RefSeq" id="XP_012798127.1">
    <property type="nucleotide sequence ID" value="XM_012942673.2"/>
</dbReference>
<feature type="domain" description="PDZ" evidence="2">
    <location>
        <begin position="9"/>
        <end position="91"/>
    </location>
</feature>
<dbReference type="InterPro" id="IPR036034">
    <property type="entry name" value="PDZ_sf"/>
</dbReference>
<accession>A0A095AV03</accession>
<organism evidence="4">
    <name type="scientific">Schistosoma haematobium</name>
    <name type="common">Blood fluke</name>
    <dbReference type="NCBI Taxonomy" id="6185"/>
    <lineage>
        <taxon>Eukaryota</taxon>
        <taxon>Metazoa</taxon>
        <taxon>Spiralia</taxon>
        <taxon>Lophotrochozoa</taxon>
        <taxon>Platyhelminthes</taxon>
        <taxon>Trematoda</taxon>
        <taxon>Digenea</taxon>
        <taxon>Strigeidida</taxon>
        <taxon>Schistosomatoidea</taxon>
        <taxon>Schistosomatidae</taxon>
        <taxon>Schistosoma</taxon>
    </lineage>
</organism>
<dbReference type="OrthoDB" id="10007415at2759"/>
<dbReference type="Gene3D" id="2.30.42.10">
    <property type="match status" value="1"/>
</dbReference>
<dbReference type="SMART" id="SM00228">
    <property type="entry name" value="PDZ"/>
    <property type="match status" value="1"/>
</dbReference>
<reference evidence="3" key="4">
    <citation type="journal article" date="2022" name="PLoS Pathog.">
        <title>Chromosome-level genome of Schistosoma haematobium underpins genome-wide explorations of molecular variation.</title>
        <authorList>
            <person name="Stroehlein A.J."/>
            <person name="Korhonen P.K."/>
            <person name="Lee V.V."/>
            <person name="Ralph S.A."/>
            <person name="Mentink-Kane M."/>
            <person name="You H."/>
            <person name="McManus D.P."/>
            <person name="Tchuente L.T."/>
            <person name="Stothard J.R."/>
            <person name="Kaur P."/>
            <person name="Dudchenko O."/>
            <person name="Aiden E.L."/>
            <person name="Yang B."/>
            <person name="Yang H."/>
            <person name="Emery A.M."/>
            <person name="Webster B.L."/>
            <person name="Brindley P.J."/>
            <person name="Rollinson D."/>
            <person name="Chang B.C.H."/>
            <person name="Gasser R.B."/>
            <person name="Young N.D."/>
        </authorList>
    </citation>
    <scope>NUCLEOTIDE SEQUENCE</scope>
</reference>
<evidence type="ECO:0000313" key="5">
    <source>
        <dbReference type="Proteomes" id="UP000471633"/>
    </source>
</evidence>
<protein>
    <submittedName>
        <fullName evidence="4">Na(+)/H(+) exchange regulatory cofactor NHE-RF1</fullName>
    </submittedName>
</protein>
<dbReference type="GO" id="GO:0072659">
    <property type="term" value="P:protein localization to plasma membrane"/>
    <property type="evidence" value="ECO:0007669"/>
    <property type="project" value="TreeGrafter"/>
</dbReference>
<dbReference type="PANTHER" id="PTHR14191">
    <property type="entry name" value="PDZ DOMAIN CONTAINING PROTEIN"/>
    <property type="match status" value="1"/>
</dbReference>
<dbReference type="Proteomes" id="UP000471633">
    <property type="component" value="Unassembled WGS sequence"/>
</dbReference>
<dbReference type="Pfam" id="PF00595">
    <property type="entry name" value="PDZ"/>
    <property type="match status" value="1"/>
</dbReference>
<dbReference type="EMBL" id="AMPZ03000004">
    <property type="protein sequence ID" value="KAH9585253.1"/>
    <property type="molecule type" value="Genomic_DNA"/>
</dbReference>
<name>A0A095AV03_SCHHA</name>
<dbReference type="PANTHER" id="PTHR14191:SF28">
    <property type="entry name" value="GH04176P-RELATED"/>
    <property type="match status" value="1"/>
</dbReference>
<dbReference type="SUPFAM" id="SSF50156">
    <property type="entry name" value="PDZ domain-like"/>
    <property type="match status" value="1"/>
</dbReference>
<sequence length="262" mass="29202">MPRKYYARLCTLQKWENYSGYGFSLQATKGKVGHYISEVDQQSPAFAAGLRDGDYVVEVNGVNIVPNQHQEVVQCILKNPSKVSLLVLDPESKAYFENNSINVSKFMVDIEKVYCPAVNPFTSGQKVNGHNELISDDSFLSSESEKNKVGTSDEMTIQSSSYPSSMVSLSQHNNSLTSIRNSSPAYSYKSRNDKINGALSVQDTPISIESKKSVQRNNHQSIISDIDSDIISNRSTVNGGRRRNQRKDFLSFNARAKIVNEL</sequence>
<dbReference type="CDD" id="cd06768">
    <property type="entry name" value="PDZ_NHERF-like"/>
    <property type="match status" value="1"/>
</dbReference>
<evidence type="ECO:0000256" key="1">
    <source>
        <dbReference type="ARBA" id="ARBA00022737"/>
    </source>
</evidence>
<evidence type="ECO:0000313" key="3">
    <source>
        <dbReference type="EMBL" id="KAH9585253.1"/>
    </source>
</evidence>
<evidence type="ECO:0000259" key="2">
    <source>
        <dbReference type="PROSITE" id="PS50106"/>
    </source>
</evidence>
<dbReference type="GO" id="GO:0016324">
    <property type="term" value="C:apical plasma membrane"/>
    <property type="evidence" value="ECO:0007669"/>
    <property type="project" value="TreeGrafter"/>
</dbReference>
<keyword evidence="5" id="KW-1185">Reference proteome</keyword>
<gene>
    <name evidence="3" type="ORF">MS3_00006581</name>
    <name evidence="4" type="ORF">MS3_06754</name>
</gene>
<dbReference type="InterPro" id="IPR051067">
    <property type="entry name" value="NHER"/>
</dbReference>
<dbReference type="STRING" id="6185.A0A095AV03"/>
<dbReference type="KEGG" id="shx:MS3_00006581"/>
<reference evidence="4" key="1">
    <citation type="journal article" date="2012" name="Nat. Genet.">
        <title>Whole-genome sequence of Schistosoma haematobium.</title>
        <authorList>
            <person name="Young N.D."/>
            <person name="Jex A.R."/>
            <person name="Li B."/>
            <person name="Liu S."/>
            <person name="Yang L."/>
            <person name="Xiong Z."/>
            <person name="Li Y."/>
            <person name="Cantacessi C."/>
            <person name="Hall R.S."/>
            <person name="Xu X."/>
            <person name="Chen F."/>
            <person name="Wu X."/>
            <person name="Zerlotini A."/>
            <person name="Oliveira G."/>
            <person name="Hofmann A."/>
            <person name="Zhang G."/>
            <person name="Fang X."/>
            <person name="Kang Y."/>
            <person name="Campbell B.E."/>
            <person name="Loukas A."/>
            <person name="Ranganathan S."/>
            <person name="Rollinson D."/>
            <person name="Rinaldi G."/>
            <person name="Brindley P.J."/>
            <person name="Yang H."/>
            <person name="Wang J."/>
            <person name="Wang J."/>
            <person name="Gasser R.B."/>
        </authorList>
    </citation>
    <scope>NUCLEOTIDE SEQUENCE [LARGE SCALE GENOMIC DNA]</scope>
</reference>
<dbReference type="GO" id="GO:0043495">
    <property type="term" value="F:protein-membrane adaptor activity"/>
    <property type="evidence" value="ECO:0007669"/>
    <property type="project" value="TreeGrafter"/>
</dbReference>
<dbReference type="PROSITE" id="PS50106">
    <property type="entry name" value="PDZ"/>
    <property type="match status" value="1"/>
</dbReference>